<dbReference type="NCBIfam" id="TIGR00199">
    <property type="entry name" value="PncC_domain"/>
    <property type="match status" value="1"/>
</dbReference>
<organism evidence="2 3">
    <name type="scientific">Laribacter hongkongensis</name>
    <dbReference type="NCBI Taxonomy" id="168471"/>
    <lineage>
        <taxon>Bacteria</taxon>
        <taxon>Pseudomonadati</taxon>
        <taxon>Pseudomonadota</taxon>
        <taxon>Betaproteobacteria</taxon>
        <taxon>Neisseriales</taxon>
        <taxon>Aquaspirillaceae</taxon>
        <taxon>Laribacter</taxon>
    </lineage>
</organism>
<dbReference type="Pfam" id="PF02464">
    <property type="entry name" value="CinA"/>
    <property type="match status" value="1"/>
</dbReference>
<dbReference type="InterPro" id="IPR036653">
    <property type="entry name" value="CinA-like_C"/>
</dbReference>
<accession>A0A248LKY7</accession>
<dbReference type="Proteomes" id="UP000197424">
    <property type="component" value="Chromosome"/>
</dbReference>
<evidence type="ECO:0000259" key="1">
    <source>
        <dbReference type="Pfam" id="PF02464"/>
    </source>
</evidence>
<dbReference type="OrthoDB" id="9801454at2"/>
<evidence type="ECO:0000313" key="3">
    <source>
        <dbReference type="Proteomes" id="UP000197424"/>
    </source>
</evidence>
<feature type="domain" description="CinA C-terminal" evidence="1">
    <location>
        <begin position="8"/>
        <end position="157"/>
    </location>
</feature>
<proteinExistence type="predicted"/>
<reference evidence="3" key="1">
    <citation type="submission" date="2017-06" db="EMBL/GenBank/DDBJ databases">
        <title>Whole genome sequence of Laribacter hongkongensis LHGZ1.</title>
        <authorList>
            <person name="Chen D."/>
            <person name="Wu H."/>
            <person name="Chen J."/>
        </authorList>
    </citation>
    <scope>NUCLEOTIDE SEQUENCE [LARGE SCALE GENOMIC DNA]</scope>
    <source>
        <strain evidence="3">LHGZ1</strain>
    </source>
</reference>
<sequence length="167" mass="17212">MTDHLLALSSDLGRFLLQSGQSLATAESCTGGLIAATLTEVAGSSGWFGWGVVSYANAAKMQLLAVQPETLHDHGAVSEAVVQQMATGVQRLSGADWSIAVSGVAGPGGGSAAKPVGTVWFAIAGPDLRVEAFVHHFSGDRAGIRWQTVETALSALVARVARQTRQA</sequence>
<evidence type="ECO:0000313" key="2">
    <source>
        <dbReference type="EMBL" id="ASJ25215.1"/>
    </source>
</evidence>
<dbReference type="SUPFAM" id="SSF142433">
    <property type="entry name" value="CinA-like"/>
    <property type="match status" value="1"/>
</dbReference>
<name>A0A248LKY7_9NEIS</name>
<dbReference type="InterPro" id="IPR008136">
    <property type="entry name" value="CinA_C"/>
</dbReference>
<protein>
    <submittedName>
        <fullName evidence="2">Damage-inducible protein CinA</fullName>
    </submittedName>
</protein>
<dbReference type="AlphaFoldDB" id="A0A248LKY7"/>
<dbReference type="EMBL" id="CP022115">
    <property type="protein sequence ID" value="ASJ25215.1"/>
    <property type="molecule type" value="Genomic_DNA"/>
</dbReference>
<gene>
    <name evidence="2" type="primary">cinA</name>
    <name evidence="2" type="ORF">LHGZ1_2384</name>
</gene>
<dbReference type="RefSeq" id="WP_088861980.1">
    <property type="nucleotide sequence ID" value="NZ_JAJAXI010000068.1"/>
</dbReference>
<dbReference type="Gene3D" id="3.90.950.20">
    <property type="entry name" value="CinA-like"/>
    <property type="match status" value="1"/>
</dbReference>